<organism evidence="2 3">
    <name type="scientific">Thalassotalea castellviae</name>
    <dbReference type="NCBI Taxonomy" id="3075612"/>
    <lineage>
        <taxon>Bacteria</taxon>
        <taxon>Pseudomonadati</taxon>
        <taxon>Pseudomonadota</taxon>
        <taxon>Gammaproteobacteria</taxon>
        <taxon>Alteromonadales</taxon>
        <taxon>Colwelliaceae</taxon>
        <taxon>Thalassotalea</taxon>
    </lineage>
</organism>
<name>A0ABU3A4B7_9GAMM</name>
<accession>A0ABU3A4B7</accession>
<reference evidence="2 3" key="1">
    <citation type="submission" date="2023-09" db="EMBL/GenBank/DDBJ databases">
        <authorList>
            <person name="Rey-Velasco X."/>
        </authorList>
    </citation>
    <scope>NUCLEOTIDE SEQUENCE [LARGE SCALE GENOMIC DNA]</scope>
    <source>
        <strain evidence="2 3">W431</strain>
    </source>
</reference>
<proteinExistence type="predicted"/>
<dbReference type="EMBL" id="JAVRIF010000006">
    <property type="protein sequence ID" value="MDT0604382.1"/>
    <property type="molecule type" value="Genomic_DNA"/>
</dbReference>
<dbReference type="RefSeq" id="WP_311582353.1">
    <property type="nucleotide sequence ID" value="NZ_JAVRIF010000006.1"/>
</dbReference>
<evidence type="ECO:0000313" key="3">
    <source>
        <dbReference type="Proteomes" id="UP001266357"/>
    </source>
</evidence>
<protein>
    <submittedName>
        <fullName evidence="2">Uncharacterized protein</fullName>
    </submittedName>
</protein>
<gene>
    <name evidence="2" type="ORF">RM573_12310</name>
</gene>
<feature type="signal peptide" evidence="1">
    <location>
        <begin position="1"/>
        <end position="20"/>
    </location>
</feature>
<evidence type="ECO:0000313" key="2">
    <source>
        <dbReference type="EMBL" id="MDT0604382.1"/>
    </source>
</evidence>
<comment type="caution">
    <text evidence="2">The sequence shown here is derived from an EMBL/GenBank/DDBJ whole genome shotgun (WGS) entry which is preliminary data.</text>
</comment>
<keyword evidence="1" id="KW-0732">Signal</keyword>
<dbReference type="Proteomes" id="UP001266357">
    <property type="component" value="Unassembled WGS sequence"/>
</dbReference>
<feature type="chain" id="PRO_5046787605" evidence="1">
    <location>
        <begin position="21"/>
        <end position="268"/>
    </location>
</feature>
<sequence length="268" mass="30524">MVRVITFFALIGMFFTGVNASEVVKIQSQQIQHWNHPATSPEQFKGLKSQATAYAPFIENTATTEKIHITLIKKLANWHQQHSNGLKIVFSQPELTFGQIKAFSFRLSLDKQASFIPSLAQVKKGYSKYIDAGLIDEQWLKALLSEHGVINIKFFGAHHEDQNIATVLANYQLVIKSSMVSSAKLKQEKTIDILLSDFDFYRQKNWQEQPISRDEIKSVKVMGLLITAETSNEKTLRSYLLDNYIEELPEYYTELAISFADVTLELAD</sequence>
<keyword evidence="3" id="KW-1185">Reference proteome</keyword>
<evidence type="ECO:0000256" key="1">
    <source>
        <dbReference type="SAM" id="SignalP"/>
    </source>
</evidence>